<dbReference type="RefSeq" id="WP_052491060.1">
    <property type="nucleotide sequence ID" value="NZ_CP007790.1"/>
</dbReference>
<evidence type="ECO:0000313" key="3">
    <source>
        <dbReference type="Proteomes" id="UP000031928"/>
    </source>
</evidence>
<dbReference type="OrthoDB" id="4412251at2"/>
<protein>
    <submittedName>
        <fullName evidence="2">Uncharacterized protein</fullName>
    </submittedName>
</protein>
<feature type="transmembrane region" description="Helical" evidence="1">
    <location>
        <begin position="32"/>
        <end position="54"/>
    </location>
</feature>
<dbReference type="HOGENOM" id="CLU_2715551_0_0_11"/>
<dbReference type="KEGG" id="cmq:B840_02285"/>
<keyword evidence="1" id="KW-0812">Transmembrane</keyword>
<keyword evidence="1" id="KW-0472">Membrane</keyword>
<reference evidence="2 3" key="1">
    <citation type="submission" date="2014-05" db="EMBL/GenBank/DDBJ databases">
        <title>Complete genome sequence of Corynebacterium marinum DSM 44953.</title>
        <authorList>
            <person name="Schaffert L."/>
            <person name="Albersmeier A."/>
            <person name="Kalinowski J."/>
            <person name="Ruckert C."/>
        </authorList>
    </citation>
    <scope>NUCLEOTIDE SEQUENCE [LARGE SCALE GENOMIC DNA]</scope>
    <source>
        <strain evidence="2 3">DSM 44953</strain>
    </source>
</reference>
<dbReference type="EMBL" id="CP007790">
    <property type="protein sequence ID" value="AJK68085.1"/>
    <property type="molecule type" value="Genomic_DNA"/>
</dbReference>
<organism evidence="2 3">
    <name type="scientific">Corynebacterium marinum DSM 44953</name>
    <dbReference type="NCBI Taxonomy" id="1224162"/>
    <lineage>
        <taxon>Bacteria</taxon>
        <taxon>Bacillati</taxon>
        <taxon>Actinomycetota</taxon>
        <taxon>Actinomycetes</taxon>
        <taxon>Mycobacteriales</taxon>
        <taxon>Corynebacteriaceae</taxon>
        <taxon>Corynebacterium</taxon>
    </lineage>
</organism>
<dbReference type="Proteomes" id="UP000031928">
    <property type="component" value="Chromosome"/>
</dbReference>
<proteinExistence type="predicted"/>
<sequence>MRTYTFQPVRVVVAALIFTALVIWQADLFWGWWLPAFLFIAAVFAGMHAFYNWANTRLNEMGRRAREVEDGL</sequence>
<dbReference type="STRING" id="1224162.B840_02285"/>
<evidence type="ECO:0000256" key="1">
    <source>
        <dbReference type="SAM" id="Phobius"/>
    </source>
</evidence>
<keyword evidence="3" id="KW-1185">Reference proteome</keyword>
<gene>
    <name evidence="2" type="ORF">B840_02285</name>
</gene>
<name>A0A0B6TR68_9CORY</name>
<feature type="transmembrane region" description="Helical" evidence="1">
    <location>
        <begin position="9"/>
        <end position="26"/>
    </location>
</feature>
<accession>A0A0B6TR68</accession>
<evidence type="ECO:0000313" key="2">
    <source>
        <dbReference type="EMBL" id="AJK68085.1"/>
    </source>
</evidence>
<dbReference type="AlphaFoldDB" id="A0A0B6TR68"/>
<keyword evidence="1" id="KW-1133">Transmembrane helix</keyword>